<evidence type="ECO:0000256" key="5">
    <source>
        <dbReference type="ARBA" id="ARBA00023163"/>
    </source>
</evidence>
<dbReference type="Pfam" id="PF04082">
    <property type="entry name" value="Fungal_trans"/>
    <property type="match status" value="1"/>
</dbReference>
<evidence type="ECO:0000256" key="1">
    <source>
        <dbReference type="ARBA" id="ARBA00022723"/>
    </source>
</evidence>
<dbReference type="Proteomes" id="UP001433268">
    <property type="component" value="Unassembled WGS sequence"/>
</dbReference>
<organism evidence="9 10">
    <name type="scientific">Apiospora hydei</name>
    <dbReference type="NCBI Taxonomy" id="1337664"/>
    <lineage>
        <taxon>Eukaryota</taxon>
        <taxon>Fungi</taxon>
        <taxon>Dikarya</taxon>
        <taxon>Ascomycota</taxon>
        <taxon>Pezizomycotina</taxon>
        <taxon>Sordariomycetes</taxon>
        <taxon>Xylariomycetidae</taxon>
        <taxon>Amphisphaeriales</taxon>
        <taxon>Apiosporaceae</taxon>
        <taxon>Apiospora</taxon>
    </lineage>
</organism>
<evidence type="ECO:0000256" key="4">
    <source>
        <dbReference type="ARBA" id="ARBA00023125"/>
    </source>
</evidence>
<keyword evidence="10" id="KW-1185">Reference proteome</keyword>
<evidence type="ECO:0000313" key="9">
    <source>
        <dbReference type="EMBL" id="KAK8094146.1"/>
    </source>
</evidence>
<evidence type="ECO:0000256" key="6">
    <source>
        <dbReference type="ARBA" id="ARBA00023242"/>
    </source>
</evidence>
<dbReference type="InterPro" id="IPR051430">
    <property type="entry name" value="Fungal_TF_Env_Response"/>
</dbReference>
<evidence type="ECO:0000256" key="3">
    <source>
        <dbReference type="ARBA" id="ARBA00023015"/>
    </source>
</evidence>
<dbReference type="InterPro" id="IPR007219">
    <property type="entry name" value="XnlR_reg_dom"/>
</dbReference>
<dbReference type="PANTHER" id="PTHR31944">
    <property type="entry name" value="HEME-RESPONSIVE ZINC FINGER TRANSCRIPTION FACTOR HAP1"/>
    <property type="match status" value="1"/>
</dbReference>
<dbReference type="CDD" id="cd12148">
    <property type="entry name" value="fungal_TF_MHR"/>
    <property type="match status" value="1"/>
</dbReference>
<dbReference type="GeneID" id="92038206"/>
<keyword evidence="3" id="KW-0805">Transcription regulation</keyword>
<dbReference type="PROSITE" id="PS50048">
    <property type="entry name" value="ZN2_CY6_FUNGAL_2"/>
    <property type="match status" value="1"/>
</dbReference>
<dbReference type="InterPro" id="IPR036864">
    <property type="entry name" value="Zn2-C6_fun-type_DNA-bd_sf"/>
</dbReference>
<keyword evidence="5" id="KW-0804">Transcription</keyword>
<keyword evidence="2" id="KW-0862">Zinc</keyword>
<dbReference type="PANTHER" id="PTHR31944:SF131">
    <property type="entry name" value="HEME-RESPONSIVE ZINC FINGER TRANSCRIPTION FACTOR HAP1"/>
    <property type="match status" value="1"/>
</dbReference>
<accession>A0ABR1XBQ8</accession>
<comment type="caution">
    <text evidence="9">The sequence shown here is derived from an EMBL/GenBank/DDBJ whole genome shotgun (WGS) entry which is preliminary data.</text>
</comment>
<dbReference type="SMART" id="SM00066">
    <property type="entry name" value="GAL4"/>
    <property type="match status" value="1"/>
</dbReference>
<dbReference type="CDD" id="cd00067">
    <property type="entry name" value="GAL4"/>
    <property type="match status" value="1"/>
</dbReference>
<dbReference type="SMART" id="SM00906">
    <property type="entry name" value="Fungal_trans"/>
    <property type="match status" value="1"/>
</dbReference>
<keyword evidence="4" id="KW-0238">DNA-binding</keyword>
<name>A0ABR1XBQ8_9PEZI</name>
<evidence type="ECO:0000313" key="10">
    <source>
        <dbReference type="Proteomes" id="UP001433268"/>
    </source>
</evidence>
<reference evidence="9 10" key="1">
    <citation type="submission" date="2023-01" db="EMBL/GenBank/DDBJ databases">
        <title>Analysis of 21 Apiospora genomes using comparative genomics revels a genus with tremendous synthesis potential of carbohydrate active enzymes and secondary metabolites.</title>
        <authorList>
            <person name="Sorensen T."/>
        </authorList>
    </citation>
    <scope>NUCLEOTIDE SEQUENCE [LARGE SCALE GENOMIC DNA]</scope>
    <source>
        <strain evidence="9 10">CBS 114990</strain>
    </source>
</reference>
<feature type="compositionally biased region" description="Low complexity" evidence="7">
    <location>
        <begin position="1"/>
        <end position="17"/>
    </location>
</feature>
<gene>
    <name evidence="9" type="ORF">PG997_000831</name>
</gene>
<evidence type="ECO:0000256" key="7">
    <source>
        <dbReference type="SAM" id="MobiDB-lite"/>
    </source>
</evidence>
<keyword evidence="1" id="KW-0479">Metal-binding</keyword>
<dbReference type="Pfam" id="PF00172">
    <property type="entry name" value="Zn_clus"/>
    <property type="match status" value="1"/>
</dbReference>
<protein>
    <recommendedName>
        <fullName evidence="8">Zn(2)-C6 fungal-type domain-containing protein</fullName>
    </recommendedName>
</protein>
<dbReference type="SUPFAM" id="SSF57701">
    <property type="entry name" value="Zn2/Cys6 DNA-binding domain"/>
    <property type="match status" value="1"/>
</dbReference>
<feature type="region of interest" description="Disordered" evidence="7">
    <location>
        <begin position="1"/>
        <end position="34"/>
    </location>
</feature>
<sequence length="798" mass="90051">MADHATPTPTPTSTHDPGTGHGAAPSRSVKRPRPVKSCIECRKRKLKCDRLLPCSQCQKSQRHCRYAPDGDAANLSDASDAEVSERASKKNCVPSAAHEQTPRTRERLLPASSQHAVLEDYGARLDRLETIVLANAESSTNSTPNLRHQPLTASSMTIRGLTVKGGLRTRFFGQNSTRVLLNLFDEAKEFMFSRNKPREVMEAFSDIQKIHRTLQDEQRKALTPITVFVDSMTPIQKRMADILPKKALCDQFLQVYLMASESIYRVLHIPSFMAIYNRWWEGNVQSESFLPQLLSILCIGYRFFGLGKGLQPDRDGVHIPTACSLVRGWLDGLRGKQLVDFGTLQAEVLLLLAQRMINPKNQETWTHLGLIVRMAMTMGLHRDASEFPLKISPYWAEQRRKLWYTILELDVQMSTQCNLPVCVRDGDFTCRPPRNLNDDEVYLEMQELPESRPIDHMTDSQIQVYASSTIRYRFKVVDLINRIDSLTDYQQVIETGTALERALDDIRTVAPQTLPATPEERNKQWAIRTVLDMHCRRALLNLYRPFALSTPDVPQQILAAYLRSSVAFLTYLDDLDPSSESYTQLWHSHNLVFRQDILQAALSVCYYIRHIIAANNGKYGSHARSSAAATLHPGVWNPTRTQPETIEEACLIASESSIALALPRLIRVVENAFNSQTRRIREIGTDLKDLVTLTVVLSVCRGGTVNEVQKRALDGLQVIIDTGLQSMQTSHEAIASLPRGIWTVLQTPLSLVAIQTPPGYVNPVQPFVMSDELPNVIPDDFAMWDMEFWQPLLQNGTI</sequence>
<keyword evidence="6" id="KW-0539">Nucleus</keyword>
<feature type="domain" description="Zn(2)-C6 fungal-type" evidence="8">
    <location>
        <begin position="37"/>
        <end position="66"/>
    </location>
</feature>
<dbReference type="InterPro" id="IPR001138">
    <property type="entry name" value="Zn2Cys6_DnaBD"/>
</dbReference>
<dbReference type="RefSeq" id="XP_066674919.1">
    <property type="nucleotide sequence ID" value="XM_066805146.1"/>
</dbReference>
<dbReference type="Gene3D" id="4.10.240.10">
    <property type="entry name" value="Zn(2)-C6 fungal-type DNA-binding domain"/>
    <property type="match status" value="1"/>
</dbReference>
<dbReference type="EMBL" id="JAQQWN010000002">
    <property type="protein sequence ID" value="KAK8094146.1"/>
    <property type="molecule type" value="Genomic_DNA"/>
</dbReference>
<feature type="region of interest" description="Disordered" evidence="7">
    <location>
        <begin position="72"/>
        <end position="105"/>
    </location>
</feature>
<evidence type="ECO:0000256" key="2">
    <source>
        <dbReference type="ARBA" id="ARBA00022833"/>
    </source>
</evidence>
<evidence type="ECO:0000259" key="8">
    <source>
        <dbReference type="PROSITE" id="PS50048"/>
    </source>
</evidence>
<proteinExistence type="predicted"/>
<dbReference type="PROSITE" id="PS00463">
    <property type="entry name" value="ZN2_CY6_FUNGAL_1"/>
    <property type="match status" value="1"/>
</dbReference>